<feature type="compositionally biased region" description="Basic and acidic residues" evidence="1">
    <location>
        <begin position="19"/>
        <end position="32"/>
    </location>
</feature>
<comment type="caution">
    <text evidence="2">The sequence shown here is derived from an EMBL/GenBank/DDBJ whole genome shotgun (WGS) entry which is preliminary data.</text>
</comment>
<feature type="region of interest" description="Disordered" evidence="1">
    <location>
        <begin position="1"/>
        <end position="32"/>
    </location>
</feature>
<keyword evidence="3" id="KW-1185">Reference proteome</keyword>
<dbReference type="AlphaFoldDB" id="A0A401ZBW4"/>
<evidence type="ECO:0000313" key="3">
    <source>
        <dbReference type="Proteomes" id="UP000287224"/>
    </source>
</evidence>
<sequence length="59" mass="6636">MSQARSAPATTSLNNKSGGLKDNKKSDGLKDVEMVKEWWAQRREKSRKKDSASRGAEVW</sequence>
<dbReference type="Proteomes" id="UP000287224">
    <property type="component" value="Unassembled WGS sequence"/>
</dbReference>
<proteinExistence type="predicted"/>
<evidence type="ECO:0000313" key="2">
    <source>
        <dbReference type="EMBL" id="GCE04355.1"/>
    </source>
</evidence>
<dbReference type="EMBL" id="BIFQ01000001">
    <property type="protein sequence ID" value="GCE04355.1"/>
    <property type="molecule type" value="Genomic_DNA"/>
</dbReference>
<feature type="region of interest" description="Disordered" evidence="1">
    <location>
        <begin position="40"/>
        <end position="59"/>
    </location>
</feature>
<accession>A0A401ZBW4</accession>
<organism evidence="2 3">
    <name type="scientific">Dictyobacter aurantiacus</name>
    <dbReference type="NCBI Taxonomy" id="1936993"/>
    <lineage>
        <taxon>Bacteria</taxon>
        <taxon>Bacillati</taxon>
        <taxon>Chloroflexota</taxon>
        <taxon>Ktedonobacteria</taxon>
        <taxon>Ktedonobacterales</taxon>
        <taxon>Dictyobacteraceae</taxon>
        <taxon>Dictyobacter</taxon>
    </lineage>
</organism>
<protein>
    <submittedName>
        <fullName evidence="2">Uncharacterized protein</fullName>
    </submittedName>
</protein>
<evidence type="ECO:0000256" key="1">
    <source>
        <dbReference type="SAM" id="MobiDB-lite"/>
    </source>
</evidence>
<feature type="compositionally biased region" description="Polar residues" evidence="1">
    <location>
        <begin position="1"/>
        <end position="17"/>
    </location>
</feature>
<reference evidence="3" key="1">
    <citation type="submission" date="2018-12" db="EMBL/GenBank/DDBJ databases">
        <title>Tengunoibacter tsumagoiensis gen. nov., sp. nov., Dictyobacter kobayashii sp. nov., D. alpinus sp. nov., and D. joshuensis sp. nov. and description of Dictyobacteraceae fam. nov. within the order Ktedonobacterales isolated from Tengu-no-mugimeshi.</title>
        <authorList>
            <person name="Wang C.M."/>
            <person name="Zheng Y."/>
            <person name="Sakai Y."/>
            <person name="Toyoda A."/>
            <person name="Minakuchi Y."/>
            <person name="Abe K."/>
            <person name="Yokota A."/>
            <person name="Yabe S."/>
        </authorList>
    </citation>
    <scope>NUCLEOTIDE SEQUENCE [LARGE SCALE GENOMIC DNA]</scope>
    <source>
        <strain evidence="3">S-27</strain>
    </source>
</reference>
<name>A0A401ZBW4_9CHLR</name>
<feature type="compositionally biased region" description="Basic and acidic residues" evidence="1">
    <location>
        <begin position="40"/>
        <end position="52"/>
    </location>
</feature>
<gene>
    <name evidence="2" type="ORF">KDAU_16840</name>
</gene>